<dbReference type="OrthoDB" id="619536at2759"/>
<gene>
    <name evidence="10" type="ORF">PACLA_8A080275</name>
</gene>
<keyword evidence="4" id="KW-0012">Acyltransferase</keyword>
<evidence type="ECO:0000259" key="9">
    <source>
        <dbReference type="Pfam" id="PF06974"/>
    </source>
</evidence>
<evidence type="ECO:0000256" key="1">
    <source>
        <dbReference type="ARBA" id="ARBA00004771"/>
    </source>
</evidence>
<proteinExistence type="inferred from homology"/>
<dbReference type="Pfam" id="PF06974">
    <property type="entry name" value="WS_DGAT_C"/>
    <property type="match status" value="1"/>
</dbReference>
<dbReference type="PANTHER" id="PTHR31650:SF1">
    <property type="entry name" value="WAX ESTER SYNTHASE_DIACYLGLYCEROL ACYLTRANSFERASE 4-RELATED"/>
    <property type="match status" value="1"/>
</dbReference>
<dbReference type="Pfam" id="PF03007">
    <property type="entry name" value="WS_DGAT_cat"/>
    <property type="match status" value="1"/>
</dbReference>
<dbReference type="AlphaFoldDB" id="A0A7D9EVA9"/>
<sequence length="488" mass="54897">MGSRRVRNSGLNKLYWVACVFTFVASLMLLPVLLPVILLLLACNGSIYLLIRLKGAIPLPADDVVWQQDRATNLHIVSAVVFLAGQSTVEKLRELVAERLVNFKRENGEKLCPRLTCRIETMYGQYVWLEDANFNIEQHVRLWQGRLPTTTSQLQAIVSEICSQPLPYDKPLWEFILIPTPDLDNSHCFVFRIHHSYADGIALTRLFVNNLFDVPVRDYEPIRFSTKQQLLTWCKAALVGPMTVLTKCLSPADHSEIHGGTLNGKKIVAWSKNFSLATVKEIKNQTKTTVNDVMTSCLSGALRCYLQHHSEQQPQDIWAAVPVDVRADRKSMKFTNKFALVFLRAPVGVEGNVEQLFETKQRMDDIKMSAEPFVAASTVRLLMLLPHFISKPILDLFSFKMSCVLSNVPGPQLTLTIGGNEALGGVFWPPARANIAIMMSIFSYNGHINIGVMADEAIVSEPKEIVANFEKHFNELCETLNITQNKIE</sequence>
<evidence type="ECO:0000259" key="8">
    <source>
        <dbReference type="Pfam" id="PF03007"/>
    </source>
</evidence>
<dbReference type="InterPro" id="IPR045034">
    <property type="entry name" value="O-acyltransferase_WSD1-like"/>
</dbReference>
<evidence type="ECO:0000313" key="11">
    <source>
        <dbReference type="Proteomes" id="UP001152795"/>
    </source>
</evidence>
<name>A0A7D9EVA9_PARCT</name>
<feature type="domain" description="O-acyltransferase WSD1 C-terminal" evidence="9">
    <location>
        <begin position="336"/>
        <end position="476"/>
    </location>
</feature>
<dbReference type="UniPathway" id="UPA00282"/>
<evidence type="ECO:0000256" key="7">
    <source>
        <dbReference type="ARBA" id="ARBA00048109"/>
    </source>
</evidence>
<comment type="pathway">
    <text evidence="1">Glycerolipid metabolism; triacylglycerol biosynthesis.</text>
</comment>
<dbReference type="SUPFAM" id="SSF52777">
    <property type="entry name" value="CoA-dependent acyltransferases"/>
    <property type="match status" value="1"/>
</dbReference>
<evidence type="ECO:0000256" key="2">
    <source>
        <dbReference type="ARBA" id="ARBA00005189"/>
    </source>
</evidence>
<dbReference type="Proteomes" id="UP001152795">
    <property type="component" value="Unassembled WGS sequence"/>
</dbReference>
<dbReference type="PANTHER" id="PTHR31650">
    <property type="entry name" value="O-ACYLTRANSFERASE (WSD1-LIKE) FAMILY PROTEIN"/>
    <property type="match status" value="1"/>
</dbReference>
<feature type="domain" description="O-acyltransferase WSD1-like N-terminal" evidence="8">
    <location>
        <begin position="60"/>
        <end position="210"/>
    </location>
</feature>
<reference evidence="10" key="1">
    <citation type="submission" date="2020-04" db="EMBL/GenBank/DDBJ databases">
        <authorList>
            <person name="Alioto T."/>
            <person name="Alioto T."/>
            <person name="Gomez Garrido J."/>
        </authorList>
    </citation>
    <scope>NUCLEOTIDE SEQUENCE</scope>
    <source>
        <strain evidence="10">A484AB</strain>
    </source>
</reference>
<comment type="similarity">
    <text evidence="5">In the N-terminal section; belongs to the long-chain O-acyltransferase family.</text>
</comment>
<comment type="catalytic activity">
    <reaction evidence="7">
        <text>an acyl-CoA + a 1,2-diacyl-sn-glycerol = a triacyl-sn-glycerol + CoA</text>
        <dbReference type="Rhea" id="RHEA:10868"/>
        <dbReference type="ChEBI" id="CHEBI:17815"/>
        <dbReference type="ChEBI" id="CHEBI:57287"/>
        <dbReference type="ChEBI" id="CHEBI:58342"/>
        <dbReference type="ChEBI" id="CHEBI:64615"/>
        <dbReference type="EC" id="2.3.1.20"/>
    </reaction>
</comment>
<evidence type="ECO:0000256" key="4">
    <source>
        <dbReference type="ARBA" id="ARBA00023315"/>
    </source>
</evidence>
<keyword evidence="3" id="KW-0808">Transferase</keyword>
<dbReference type="InterPro" id="IPR009721">
    <property type="entry name" value="O-acyltransferase_WSD1_C"/>
</dbReference>
<keyword evidence="11" id="KW-1185">Reference proteome</keyword>
<comment type="pathway">
    <text evidence="2">Lipid metabolism.</text>
</comment>
<evidence type="ECO:0000313" key="10">
    <source>
        <dbReference type="EMBL" id="CAB4017078.1"/>
    </source>
</evidence>
<comment type="catalytic activity">
    <reaction evidence="6">
        <text>a long chain fatty alcohol + a fatty acyl-CoA = a long-chain alcohol wax ester + CoA</text>
        <dbReference type="Rhea" id="RHEA:38443"/>
        <dbReference type="ChEBI" id="CHEBI:17135"/>
        <dbReference type="ChEBI" id="CHEBI:57287"/>
        <dbReference type="ChEBI" id="CHEBI:77636"/>
        <dbReference type="ChEBI" id="CHEBI:235323"/>
        <dbReference type="EC" id="2.3.1.75"/>
    </reaction>
</comment>
<evidence type="ECO:0000256" key="5">
    <source>
        <dbReference type="ARBA" id="ARBA00024360"/>
    </source>
</evidence>
<evidence type="ECO:0000256" key="3">
    <source>
        <dbReference type="ARBA" id="ARBA00022679"/>
    </source>
</evidence>
<dbReference type="GO" id="GO:0004144">
    <property type="term" value="F:diacylglycerol O-acyltransferase activity"/>
    <property type="evidence" value="ECO:0007669"/>
    <property type="project" value="UniProtKB-EC"/>
</dbReference>
<organism evidence="10 11">
    <name type="scientific">Paramuricea clavata</name>
    <name type="common">Red gorgonian</name>
    <name type="synonym">Violescent sea-whip</name>
    <dbReference type="NCBI Taxonomy" id="317549"/>
    <lineage>
        <taxon>Eukaryota</taxon>
        <taxon>Metazoa</taxon>
        <taxon>Cnidaria</taxon>
        <taxon>Anthozoa</taxon>
        <taxon>Octocorallia</taxon>
        <taxon>Malacalcyonacea</taxon>
        <taxon>Plexauridae</taxon>
        <taxon>Paramuricea</taxon>
    </lineage>
</organism>
<protein>
    <submittedName>
        <fullName evidence="10">Diacyglycerol O-acyltransferase MT1468</fullName>
    </submittedName>
</protein>
<dbReference type="EMBL" id="CACRXK020009394">
    <property type="protein sequence ID" value="CAB4017078.1"/>
    <property type="molecule type" value="Genomic_DNA"/>
</dbReference>
<dbReference type="GO" id="GO:0005886">
    <property type="term" value="C:plasma membrane"/>
    <property type="evidence" value="ECO:0007669"/>
    <property type="project" value="TreeGrafter"/>
</dbReference>
<dbReference type="GO" id="GO:0047196">
    <property type="term" value="F:long-chain-alcohol O-fatty-acyltransferase activity"/>
    <property type="evidence" value="ECO:0007669"/>
    <property type="project" value="UniProtKB-EC"/>
</dbReference>
<dbReference type="InterPro" id="IPR004255">
    <property type="entry name" value="O-acyltransferase_WSD1_N"/>
</dbReference>
<dbReference type="GO" id="GO:0019432">
    <property type="term" value="P:triglyceride biosynthetic process"/>
    <property type="evidence" value="ECO:0007669"/>
    <property type="project" value="UniProtKB-UniPathway"/>
</dbReference>
<accession>A0A7D9EVA9</accession>
<evidence type="ECO:0000256" key="6">
    <source>
        <dbReference type="ARBA" id="ARBA00047604"/>
    </source>
</evidence>
<comment type="caution">
    <text evidence="10">The sequence shown here is derived from an EMBL/GenBank/DDBJ whole genome shotgun (WGS) entry which is preliminary data.</text>
</comment>